<feature type="domain" description="DUF4219" evidence="2">
    <location>
        <begin position="15"/>
        <end position="38"/>
    </location>
</feature>
<dbReference type="Proteomes" id="UP001219525">
    <property type="component" value="Unassembled WGS sequence"/>
</dbReference>
<comment type="caution">
    <text evidence="3">The sequence shown here is derived from an EMBL/GenBank/DDBJ whole genome shotgun (WGS) entry which is preliminary data.</text>
</comment>
<evidence type="ECO:0000256" key="1">
    <source>
        <dbReference type="SAM" id="Phobius"/>
    </source>
</evidence>
<name>A0AAD6YA43_9AGAR</name>
<keyword evidence="4" id="KW-1185">Reference proteome</keyword>
<dbReference type="Pfam" id="PF13961">
    <property type="entry name" value="DUF4219"/>
    <property type="match status" value="1"/>
</dbReference>
<feature type="transmembrane region" description="Helical" evidence="1">
    <location>
        <begin position="99"/>
        <end position="119"/>
    </location>
</feature>
<dbReference type="AlphaFoldDB" id="A0AAD6YA43"/>
<dbReference type="InterPro" id="IPR025314">
    <property type="entry name" value="DUF4219"/>
</dbReference>
<dbReference type="EMBL" id="JARJCW010000045">
    <property type="protein sequence ID" value="KAJ7204973.1"/>
    <property type="molecule type" value="Genomic_DNA"/>
</dbReference>
<sequence length="394" mass="43795">MSDSHTVERYVWHRLNNQNYAEWVLRMEAVLIKQGLWDNIIEILVSDTLPDGSSRPQVDIITEFNSKLTSRDPTTTTMVFEGHCGLFRELSIQHSENRFLALAVGMAAGTLLALCWHSAGTRSILGPRSITAINALTLPSTSSCRQHRHQLSVAVVDNVDEIKPRNDEKIMWAPACIPSQHVRVLTPMCGSVHASLLGVAVLLYPGGDISVLAVLGQYPKLGMAVLFLHNRWFRVELPASSYVAFHIVASWNQASRIPTIYMFGLTDLWLKATQFIMVYYFCVPLRLDPALLPFLLGDVIRPHRSVRPRRARRGAGQRHADVDATKGGVHACDRGECKPRVLLRVRGSAFACRRWPYVEAPAFSCMPAYTSSAVAGGIPGMGDAELRRGCGRWP</sequence>
<keyword evidence="1" id="KW-0472">Membrane</keyword>
<proteinExistence type="predicted"/>
<evidence type="ECO:0000259" key="2">
    <source>
        <dbReference type="Pfam" id="PF13961"/>
    </source>
</evidence>
<keyword evidence="1" id="KW-1133">Transmembrane helix</keyword>
<evidence type="ECO:0000313" key="3">
    <source>
        <dbReference type="EMBL" id="KAJ7204973.1"/>
    </source>
</evidence>
<reference evidence="3" key="1">
    <citation type="submission" date="2023-03" db="EMBL/GenBank/DDBJ databases">
        <title>Massive genome expansion in bonnet fungi (Mycena s.s.) driven by repeated elements and novel gene families across ecological guilds.</title>
        <authorList>
            <consortium name="Lawrence Berkeley National Laboratory"/>
            <person name="Harder C.B."/>
            <person name="Miyauchi S."/>
            <person name="Viragh M."/>
            <person name="Kuo A."/>
            <person name="Thoen E."/>
            <person name="Andreopoulos B."/>
            <person name="Lu D."/>
            <person name="Skrede I."/>
            <person name="Drula E."/>
            <person name="Henrissat B."/>
            <person name="Morin E."/>
            <person name="Kohler A."/>
            <person name="Barry K."/>
            <person name="LaButti K."/>
            <person name="Morin E."/>
            <person name="Salamov A."/>
            <person name="Lipzen A."/>
            <person name="Mereny Z."/>
            <person name="Hegedus B."/>
            <person name="Baldrian P."/>
            <person name="Stursova M."/>
            <person name="Weitz H."/>
            <person name="Taylor A."/>
            <person name="Grigoriev I.V."/>
            <person name="Nagy L.G."/>
            <person name="Martin F."/>
            <person name="Kauserud H."/>
        </authorList>
    </citation>
    <scope>NUCLEOTIDE SEQUENCE</scope>
    <source>
        <strain evidence="3">9144</strain>
    </source>
</reference>
<gene>
    <name evidence="3" type="ORF">GGX14DRAFT_397908</name>
</gene>
<evidence type="ECO:0000313" key="4">
    <source>
        <dbReference type="Proteomes" id="UP001219525"/>
    </source>
</evidence>
<organism evidence="3 4">
    <name type="scientific">Mycena pura</name>
    <dbReference type="NCBI Taxonomy" id="153505"/>
    <lineage>
        <taxon>Eukaryota</taxon>
        <taxon>Fungi</taxon>
        <taxon>Dikarya</taxon>
        <taxon>Basidiomycota</taxon>
        <taxon>Agaricomycotina</taxon>
        <taxon>Agaricomycetes</taxon>
        <taxon>Agaricomycetidae</taxon>
        <taxon>Agaricales</taxon>
        <taxon>Marasmiineae</taxon>
        <taxon>Mycenaceae</taxon>
        <taxon>Mycena</taxon>
    </lineage>
</organism>
<accession>A0AAD6YA43</accession>
<protein>
    <recommendedName>
        <fullName evidence="2">DUF4219 domain-containing protein</fullName>
    </recommendedName>
</protein>
<keyword evidence="1" id="KW-0812">Transmembrane</keyword>